<reference evidence="3" key="2">
    <citation type="journal article" date="2022" name="Microbiol. Resour. Announc.">
        <title>Whole-Genome Sequence of Entomortierella parvispora E1425, a Mucoromycotan Fungus Associated with Burkholderiaceae-Related Endosymbiotic Bacteria.</title>
        <authorList>
            <person name="Herlambang A."/>
            <person name="Guo Y."/>
            <person name="Takashima Y."/>
            <person name="Narisawa K."/>
            <person name="Ohta H."/>
            <person name="Nishizawa T."/>
        </authorList>
    </citation>
    <scope>NUCLEOTIDE SEQUENCE</scope>
    <source>
        <strain evidence="3">E1425</strain>
    </source>
</reference>
<dbReference type="SUPFAM" id="SSF52047">
    <property type="entry name" value="RNI-like"/>
    <property type="match status" value="1"/>
</dbReference>
<feature type="compositionally biased region" description="Polar residues" evidence="1">
    <location>
        <begin position="197"/>
        <end position="212"/>
    </location>
</feature>
<keyword evidence="4" id="KW-1185">Reference proteome</keyword>
<evidence type="ECO:0000313" key="3">
    <source>
        <dbReference type="EMBL" id="GJJ71980.1"/>
    </source>
</evidence>
<comment type="caution">
    <text evidence="3">The sequence shown here is derived from an EMBL/GenBank/DDBJ whole genome shotgun (WGS) entry which is preliminary data.</text>
</comment>
<evidence type="ECO:0000313" key="4">
    <source>
        <dbReference type="Proteomes" id="UP000827284"/>
    </source>
</evidence>
<accession>A0A9P3LVQ2</accession>
<feature type="region of interest" description="Disordered" evidence="1">
    <location>
        <begin position="195"/>
        <end position="224"/>
    </location>
</feature>
<dbReference type="AlphaFoldDB" id="A0A9P3LVQ2"/>
<feature type="domain" description="F-box" evidence="2">
    <location>
        <begin position="1"/>
        <end position="46"/>
    </location>
</feature>
<dbReference type="InterPro" id="IPR032675">
    <property type="entry name" value="LRR_dom_sf"/>
</dbReference>
<dbReference type="Gene3D" id="3.80.10.10">
    <property type="entry name" value="Ribonuclease Inhibitor"/>
    <property type="match status" value="1"/>
</dbReference>
<sequence>MIYLEDLPLEIVHAIISQCSPHDLTVAARVCRQWLSIMQPIIWEKVVINDPATFHRFKDGNRKAAAIARNGHLIRHLRTRYLGILDDLLVTPNKKTRSKSPGSSVASIIPTTPRAACVNLECLFVDSEPDPELPAVNPFSWHQREIQKPISPSPPTMPLAVAFGGQLPAVSVASTTTAFPTGTMAAASTAPVALSLGEQSPDPSSSITGAFQSNSGTTSTSTAAPIGGQQPVLFSTFVGASLANSMEATTPTWTNAPFAGQLPDPSSVSFGAFQESTMAATIPAAAPLSAITNPPRDLSLLRREIHVPPPPTPIDPTNLSILLCSNPGLKMLTLNGRAVDEDHVLSQVIQDLPSDIEFLSIKGTMDQFQLTTTDTSDSPEDAPDEQMNRFNKLQEIRLGGDKINNQIIARLIQQSPVVETFRLITKTTINSHDMASLFRKYCYNLKELYLDNYYETGPESDVALANYLSMSTKGWITIGIPGVPVGPLSVSALLKHYSTLENLKIQGCSGISSANIQQILTTAANLKQFRALTPHRSPHSSDLALDAEDLIRSSWVCLGLESFRCVITGVPRPDIKHKMNGRPLTGRLHEFSLQDSYHVHRQVYEQLSALTRLKELRLGFSIWDSGWRENFYEDEENEGEYSEIGQRMAQDDRVFRPYTPRHLELGRQYECLALTLESGLDILRTLTELEVIDFRRMQIGYWRESEQLWAREHWKKLGAPYQKFPFVDRDYEDPFWKPLDELDEMTREDEHTHPELEEDIMHLYVPPVLVAS</sequence>
<dbReference type="OrthoDB" id="2366709at2759"/>
<name>A0A9P3LVQ2_9FUNG</name>
<dbReference type="SMART" id="SM00256">
    <property type="entry name" value="FBOX"/>
    <property type="match status" value="1"/>
</dbReference>
<dbReference type="Proteomes" id="UP000827284">
    <property type="component" value="Unassembled WGS sequence"/>
</dbReference>
<dbReference type="SUPFAM" id="SSF81383">
    <property type="entry name" value="F-box domain"/>
    <property type="match status" value="1"/>
</dbReference>
<protein>
    <recommendedName>
        <fullName evidence="2">F-box domain-containing protein</fullName>
    </recommendedName>
</protein>
<organism evidence="3 4">
    <name type="scientific">Entomortierella parvispora</name>
    <dbReference type="NCBI Taxonomy" id="205924"/>
    <lineage>
        <taxon>Eukaryota</taxon>
        <taxon>Fungi</taxon>
        <taxon>Fungi incertae sedis</taxon>
        <taxon>Mucoromycota</taxon>
        <taxon>Mortierellomycotina</taxon>
        <taxon>Mortierellomycetes</taxon>
        <taxon>Mortierellales</taxon>
        <taxon>Mortierellaceae</taxon>
        <taxon>Entomortierella</taxon>
    </lineage>
</organism>
<reference evidence="3" key="1">
    <citation type="submission" date="2021-11" db="EMBL/GenBank/DDBJ databases">
        <authorList>
            <person name="Herlambang A."/>
            <person name="Guo Y."/>
            <person name="Takashima Y."/>
            <person name="Nishizawa T."/>
        </authorList>
    </citation>
    <scope>NUCLEOTIDE SEQUENCE</scope>
    <source>
        <strain evidence="3">E1425</strain>
    </source>
</reference>
<evidence type="ECO:0000256" key="1">
    <source>
        <dbReference type="SAM" id="MobiDB-lite"/>
    </source>
</evidence>
<proteinExistence type="predicted"/>
<dbReference type="InterPro" id="IPR036047">
    <property type="entry name" value="F-box-like_dom_sf"/>
</dbReference>
<gene>
    <name evidence="3" type="ORF">EMPS_04337</name>
</gene>
<dbReference type="InterPro" id="IPR001810">
    <property type="entry name" value="F-box_dom"/>
</dbReference>
<evidence type="ECO:0000259" key="2">
    <source>
        <dbReference type="PROSITE" id="PS50181"/>
    </source>
</evidence>
<dbReference type="Pfam" id="PF12937">
    <property type="entry name" value="F-box-like"/>
    <property type="match status" value="1"/>
</dbReference>
<dbReference type="EMBL" id="BQFW01000006">
    <property type="protein sequence ID" value="GJJ71980.1"/>
    <property type="molecule type" value="Genomic_DNA"/>
</dbReference>
<dbReference type="PROSITE" id="PS50181">
    <property type="entry name" value="FBOX"/>
    <property type="match status" value="1"/>
</dbReference>
<feature type="compositionally biased region" description="Low complexity" evidence="1">
    <location>
        <begin position="213"/>
        <end position="222"/>
    </location>
</feature>
<dbReference type="Gene3D" id="1.20.1280.50">
    <property type="match status" value="1"/>
</dbReference>